<evidence type="ECO:0000256" key="1">
    <source>
        <dbReference type="ARBA" id="ARBA00006484"/>
    </source>
</evidence>
<dbReference type="CDD" id="cd05374">
    <property type="entry name" value="17beta-HSD-like_SDR_c"/>
    <property type="match status" value="1"/>
</dbReference>
<dbReference type="PRINTS" id="PR00081">
    <property type="entry name" value="GDHRDH"/>
</dbReference>
<feature type="domain" description="Ketoreductase" evidence="4">
    <location>
        <begin position="5"/>
        <end position="184"/>
    </location>
</feature>
<reference evidence="5 6" key="1">
    <citation type="journal article" date="2019" name="Int. J. Syst. Evol. Microbiol.">
        <title>The Global Catalogue of Microorganisms (GCM) 10K type strain sequencing project: providing services to taxonomists for standard genome sequencing and annotation.</title>
        <authorList>
            <consortium name="The Broad Institute Genomics Platform"/>
            <consortium name="The Broad Institute Genome Sequencing Center for Infectious Disease"/>
            <person name="Wu L."/>
            <person name="Ma J."/>
        </authorList>
    </citation>
    <scope>NUCLEOTIDE SEQUENCE [LARGE SCALE GENOMIC DNA]</scope>
    <source>
        <strain evidence="5 6">JCM 14718</strain>
    </source>
</reference>
<dbReference type="InterPro" id="IPR057326">
    <property type="entry name" value="KR_dom"/>
</dbReference>
<dbReference type="PANTHER" id="PTHR44169">
    <property type="entry name" value="NADPH-DEPENDENT 1-ACYLDIHYDROXYACETONE PHOSPHATE REDUCTASE"/>
    <property type="match status" value="1"/>
</dbReference>
<dbReference type="SMART" id="SM00822">
    <property type="entry name" value="PKS_KR"/>
    <property type="match status" value="1"/>
</dbReference>
<dbReference type="InterPro" id="IPR020904">
    <property type="entry name" value="Sc_DH/Rdtase_CS"/>
</dbReference>
<evidence type="ECO:0000259" key="4">
    <source>
        <dbReference type="SMART" id="SM00822"/>
    </source>
</evidence>
<evidence type="ECO:0000256" key="2">
    <source>
        <dbReference type="ARBA" id="ARBA00023002"/>
    </source>
</evidence>
<dbReference type="Gene3D" id="3.40.50.720">
    <property type="entry name" value="NAD(P)-binding Rossmann-like Domain"/>
    <property type="match status" value="1"/>
</dbReference>
<evidence type="ECO:0000313" key="6">
    <source>
        <dbReference type="Proteomes" id="UP001500618"/>
    </source>
</evidence>
<dbReference type="PANTHER" id="PTHR44169:SF6">
    <property type="entry name" value="NADPH-DEPENDENT 1-ACYLDIHYDROXYACETONE PHOSPHATE REDUCTASE"/>
    <property type="match status" value="1"/>
</dbReference>
<dbReference type="PRINTS" id="PR00080">
    <property type="entry name" value="SDRFAMILY"/>
</dbReference>
<evidence type="ECO:0000256" key="3">
    <source>
        <dbReference type="RuleBase" id="RU000363"/>
    </source>
</evidence>
<dbReference type="InterPro" id="IPR036291">
    <property type="entry name" value="NAD(P)-bd_dom_sf"/>
</dbReference>
<dbReference type="RefSeq" id="WP_163566762.1">
    <property type="nucleotide sequence ID" value="NZ_BAAANY010000020.1"/>
</dbReference>
<proteinExistence type="inferred from homology"/>
<keyword evidence="6" id="KW-1185">Reference proteome</keyword>
<dbReference type="PROSITE" id="PS00061">
    <property type="entry name" value="ADH_SHORT"/>
    <property type="match status" value="1"/>
</dbReference>
<name>A0ABN2I1L0_9ACTN</name>
<dbReference type="InterPro" id="IPR002347">
    <property type="entry name" value="SDR_fam"/>
</dbReference>
<keyword evidence="2" id="KW-0560">Oxidoreductase</keyword>
<gene>
    <name evidence="5" type="ORF">GCM10009765_52540</name>
</gene>
<comment type="caution">
    <text evidence="5">The sequence shown here is derived from an EMBL/GenBank/DDBJ whole genome shotgun (WGS) entry which is preliminary data.</text>
</comment>
<evidence type="ECO:0000313" key="5">
    <source>
        <dbReference type="EMBL" id="GAA1696744.1"/>
    </source>
</evidence>
<comment type="similarity">
    <text evidence="1 3">Belongs to the short-chain dehydrogenases/reductases (SDR) family.</text>
</comment>
<dbReference type="Pfam" id="PF00106">
    <property type="entry name" value="adh_short"/>
    <property type="match status" value="1"/>
</dbReference>
<protein>
    <submittedName>
        <fullName evidence="5">Oxidoreductase</fullName>
    </submittedName>
</protein>
<dbReference type="EMBL" id="BAAANY010000020">
    <property type="protein sequence ID" value="GAA1696744.1"/>
    <property type="molecule type" value="Genomic_DNA"/>
</dbReference>
<accession>A0ABN2I1L0</accession>
<dbReference type="Proteomes" id="UP001500618">
    <property type="component" value="Unassembled WGS sequence"/>
</dbReference>
<organism evidence="5 6">
    <name type="scientific">Fodinicola feengrottensis</name>
    <dbReference type="NCBI Taxonomy" id="435914"/>
    <lineage>
        <taxon>Bacteria</taxon>
        <taxon>Bacillati</taxon>
        <taxon>Actinomycetota</taxon>
        <taxon>Actinomycetes</taxon>
        <taxon>Mycobacteriales</taxon>
        <taxon>Fodinicola</taxon>
    </lineage>
</organism>
<dbReference type="SUPFAM" id="SSF51735">
    <property type="entry name" value="NAD(P)-binding Rossmann-fold domains"/>
    <property type="match status" value="1"/>
</dbReference>
<sequence length="277" mass="29801">MSRSPAALVTGCSSGIGRATAIALVKAGIPTWASARRLDTIQDLAAAGCRLVQLDVTDEESRVRAVKAVEAEHGAIGTLVNNAGYAQAGPIEEVPLDLVRRQFETNVYGLIRMCQLALPNMRTKGGGTIVNIGSAAGLMGVPATGTYAMSKWSVEALSDALRYEVRDFGVRVVVLEPGGVITTGFAATEHETWPAGSGPYEKFRQNHRARMAGWTNDNARGMSTPDQVARVVVRAATATRPRARYKVGVAPRLMPVMYRLLPTSMWDGFWARQFPVT</sequence>